<dbReference type="EMBL" id="BOSL01000026">
    <property type="protein sequence ID" value="GIP55958.1"/>
    <property type="molecule type" value="Genomic_DNA"/>
</dbReference>
<keyword evidence="2" id="KW-1185">Reference proteome</keyword>
<evidence type="ECO:0000313" key="2">
    <source>
        <dbReference type="Proteomes" id="UP000679992"/>
    </source>
</evidence>
<name>A0ABQ4MIZ2_9BACL</name>
<sequence length="62" mass="6991">MANKEKQTPDIAAGFTKEQFLGSRQWTGTDKDVLSVVLEDGKTYTLAEAKRRVEEFKNGEVK</sequence>
<gene>
    <name evidence="1" type="ORF">J42TS3_49930</name>
</gene>
<comment type="caution">
    <text evidence="1">The sequence shown here is derived from an EMBL/GenBank/DDBJ whole genome shotgun (WGS) entry which is preliminary data.</text>
</comment>
<dbReference type="RefSeq" id="WP_213656704.1">
    <property type="nucleotide sequence ID" value="NZ_BOSL01000026.1"/>
</dbReference>
<evidence type="ECO:0000313" key="1">
    <source>
        <dbReference type="EMBL" id="GIP55958.1"/>
    </source>
</evidence>
<dbReference type="Proteomes" id="UP000679992">
    <property type="component" value="Unassembled WGS sequence"/>
</dbReference>
<protein>
    <submittedName>
        <fullName evidence="1">Uncharacterized protein</fullName>
    </submittedName>
</protein>
<reference evidence="1 2" key="1">
    <citation type="submission" date="2021-03" db="EMBL/GenBank/DDBJ databases">
        <title>Antimicrobial resistance genes in bacteria isolated from Japanese honey, and their potential for conferring macrolide and lincosamide resistance in the American foulbrood pathogen Paenibacillus larvae.</title>
        <authorList>
            <person name="Okamoto M."/>
            <person name="Kumagai M."/>
            <person name="Kanamori H."/>
            <person name="Takamatsu D."/>
        </authorList>
    </citation>
    <scope>NUCLEOTIDE SEQUENCE [LARGE SCALE GENOMIC DNA]</scope>
    <source>
        <strain evidence="1 2">J42TS3</strain>
    </source>
</reference>
<organism evidence="1 2">
    <name type="scientific">Paenibacillus vini</name>
    <dbReference type="NCBI Taxonomy" id="1476024"/>
    <lineage>
        <taxon>Bacteria</taxon>
        <taxon>Bacillati</taxon>
        <taxon>Bacillota</taxon>
        <taxon>Bacilli</taxon>
        <taxon>Bacillales</taxon>
        <taxon>Paenibacillaceae</taxon>
        <taxon>Paenibacillus</taxon>
    </lineage>
</organism>
<proteinExistence type="predicted"/>
<accession>A0ABQ4MIZ2</accession>